<organism evidence="2 3">
    <name type="scientific">Astrephomene gubernaculifera</name>
    <dbReference type="NCBI Taxonomy" id="47775"/>
    <lineage>
        <taxon>Eukaryota</taxon>
        <taxon>Viridiplantae</taxon>
        <taxon>Chlorophyta</taxon>
        <taxon>core chlorophytes</taxon>
        <taxon>Chlorophyceae</taxon>
        <taxon>CS clade</taxon>
        <taxon>Chlamydomonadales</taxon>
        <taxon>Astrephomenaceae</taxon>
        <taxon>Astrephomene</taxon>
    </lineage>
</organism>
<protein>
    <submittedName>
        <fullName evidence="2">Uncharacterized protein</fullName>
    </submittedName>
</protein>
<sequence length="112" mass="10671">GGKGAGSNGGRDTGAEEGGAGRSGGRGDIGGSCGRGERSGSEGGNSGAGGGGTQCPEWGLGSALPSSLRSLEADGAFAVPLLLLAAACRDLPSLECLSLSSLPASWTYEEGA</sequence>
<keyword evidence="3" id="KW-1185">Reference proteome</keyword>
<proteinExistence type="predicted"/>
<gene>
    <name evidence="2" type="ORF">Agub_g11862</name>
</gene>
<evidence type="ECO:0000256" key="1">
    <source>
        <dbReference type="SAM" id="MobiDB-lite"/>
    </source>
</evidence>
<evidence type="ECO:0000313" key="3">
    <source>
        <dbReference type="Proteomes" id="UP001054857"/>
    </source>
</evidence>
<dbReference type="Proteomes" id="UP001054857">
    <property type="component" value="Unassembled WGS sequence"/>
</dbReference>
<feature type="non-terminal residue" evidence="2">
    <location>
        <position position="112"/>
    </location>
</feature>
<feature type="non-terminal residue" evidence="2">
    <location>
        <position position="1"/>
    </location>
</feature>
<feature type="compositionally biased region" description="Gly residues" evidence="1">
    <location>
        <begin position="1"/>
        <end position="34"/>
    </location>
</feature>
<evidence type="ECO:0000313" key="2">
    <source>
        <dbReference type="EMBL" id="GFR49709.1"/>
    </source>
</evidence>
<accession>A0AAD3DX70</accession>
<feature type="compositionally biased region" description="Gly residues" evidence="1">
    <location>
        <begin position="41"/>
        <end position="53"/>
    </location>
</feature>
<reference evidence="2 3" key="1">
    <citation type="journal article" date="2021" name="Sci. Rep.">
        <title>Genome sequencing of the multicellular alga Astrephomene provides insights into convergent evolution of germ-soma differentiation.</title>
        <authorList>
            <person name="Yamashita S."/>
            <person name="Yamamoto K."/>
            <person name="Matsuzaki R."/>
            <person name="Suzuki S."/>
            <person name="Yamaguchi H."/>
            <person name="Hirooka S."/>
            <person name="Minakuchi Y."/>
            <person name="Miyagishima S."/>
            <person name="Kawachi M."/>
            <person name="Toyoda A."/>
            <person name="Nozaki H."/>
        </authorList>
    </citation>
    <scope>NUCLEOTIDE SEQUENCE [LARGE SCALE GENOMIC DNA]</scope>
    <source>
        <strain evidence="2 3">NIES-4017</strain>
    </source>
</reference>
<dbReference type="AlphaFoldDB" id="A0AAD3DX70"/>
<dbReference type="EMBL" id="BMAR01000032">
    <property type="protein sequence ID" value="GFR49709.1"/>
    <property type="molecule type" value="Genomic_DNA"/>
</dbReference>
<comment type="caution">
    <text evidence="2">The sequence shown here is derived from an EMBL/GenBank/DDBJ whole genome shotgun (WGS) entry which is preliminary data.</text>
</comment>
<name>A0AAD3DX70_9CHLO</name>
<feature type="region of interest" description="Disordered" evidence="1">
    <location>
        <begin position="1"/>
        <end position="59"/>
    </location>
</feature>